<dbReference type="Gene3D" id="3.40.50.2020">
    <property type="match status" value="1"/>
</dbReference>
<comment type="caution">
    <text evidence="2">The sequence shown here is derived from an EMBL/GenBank/DDBJ whole genome shotgun (WGS) entry which is preliminary data.</text>
</comment>
<dbReference type="InterPro" id="IPR029057">
    <property type="entry name" value="PRTase-like"/>
</dbReference>
<feature type="transmembrane region" description="Helical" evidence="1">
    <location>
        <begin position="31"/>
        <end position="50"/>
    </location>
</feature>
<gene>
    <name evidence="2" type="ORF">DM484_14015</name>
</gene>
<organism evidence="2 3">
    <name type="scientific">Candidatus Methylumidiphilus alinenensis</name>
    <dbReference type="NCBI Taxonomy" id="2202197"/>
    <lineage>
        <taxon>Bacteria</taxon>
        <taxon>Pseudomonadati</taxon>
        <taxon>Pseudomonadota</taxon>
        <taxon>Gammaproteobacteria</taxon>
        <taxon>Methylococcales</taxon>
        <taxon>Candidatus Methylumidiphilus</taxon>
    </lineage>
</organism>
<evidence type="ECO:0000313" key="3">
    <source>
        <dbReference type="Proteomes" id="UP000249396"/>
    </source>
</evidence>
<keyword evidence="1" id="KW-0812">Transmembrane</keyword>
<evidence type="ECO:0000256" key="1">
    <source>
        <dbReference type="SAM" id="Phobius"/>
    </source>
</evidence>
<feature type="transmembrane region" description="Helical" evidence="1">
    <location>
        <begin position="7"/>
        <end position="25"/>
    </location>
</feature>
<dbReference type="CDD" id="cd06223">
    <property type="entry name" value="PRTases_typeI"/>
    <property type="match status" value="1"/>
</dbReference>
<dbReference type="EMBL" id="QJPH01000331">
    <property type="protein sequence ID" value="PZN77735.1"/>
    <property type="molecule type" value="Genomic_DNA"/>
</dbReference>
<keyword evidence="1" id="KW-0472">Membrane</keyword>
<sequence length="208" mass="23357">MKINWQDNLVLSIGIASGIITLVAAGLERLWLAYFGAGLIFALVATLVWLQRNLAVQEIKIGMKFLEAQLTERGIKPDLLIAFDRSGGMFACMFSVHIRLQSVLVLPRNRLQRTNRMVSIGEGIQIDGEKFKNQCVVIVTYHMSTGDTLDAAMLYLSSQKVNPAAIISLYITPGARVRYPALLFAYEHPSNRELLNRLPWVDGKYIYL</sequence>
<accession>A0A2W4R0C3</accession>
<dbReference type="Proteomes" id="UP000249396">
    <property type="component" value="Unassembled WGS sequence"/>
</dbReference>
<proteinExistence type="predicted"/>
<evidence type="ECO:0000313" key="2">
    <source>
        <dbReference type="EMBL" id="PZN77735.1"/>
    </source>
</evidence>
<protein>
    <recommendedName>
        <fullName evidence="4">Phosphoribosyltransferase domain-containing protein</fullName>
    </recommendedName>
</protein>
<dbReference type="InterPro" id="IPR000836">
    <property type="entry name" value="PRTase_dom"/>
</dbReference>
<reference evidence="2 3" key="1">
    <citation type="journal article" date="2018" name="Aquat. Microb. Ecol.">
        <title>Gammaproteobacterial methanotrophs dominate.</title>
        <authorList>
            <person name="Rissanen A.J."/>
            <person name="Saarenheimo J."/>
            <person name="Tiirola M."/>
            <person name="Peura S."/>
            <person name="Aalto S.L."/>
            <person name="Karvinen A."/>
            <person name="Nykanen H."/>
        </authorList>
    </citation>
    <scope>NUCLEOTIDE SEQUENCE [LARGE SCALE GENOMIC DNA]</scope>
    <source>
        <strain evidence="2">AMbin10</strain>
    </source>
</reference>
<keyword evidence="1" id="KW-1133">Transmembrane helix</keyword>
<name>A0A2W4R0C3_9GAMM</name>
<dbReference type="SUPFAM" id="SSF53271">
    <property type="entry name" value="PRTase-like"/>
    <property type="match status" value="1"/>
</dbReference>
<dbReference type="AlphaFoldDB" id="A0A2W4R0C3"/>
<evidence type="ECO:0008006" key="4">
    <source>
        <dbReference type="Google" id="ProtNLM"/>
    </source>
</evidence>